<dbReference type="OrthoDB" id="7057720at2"/>
<sequence>MSGRAASTHREGLKAARLLMVLSSTSPLFILWAIRGNSLIPDRWFIRFCALMVVVPNAFLWLRIQTAKKQADKRHLTVGTADDHRDHILVYLFAMLLPFYSVAIGTWRDLGATLAALAFIVFLFWHLNLHYMNLLFAALGFRVFTVYPPADDNPLTGKTPYALITRRVSLASGDRIVAYRLSDTVYLEAEA</sequence>
<dbReference type="EMBL" id="FNWJ01000002">
    <property type="protein sequence ID" value="SEH13668.1"/>
    <property type="molecule type" value="Genomic_DNA"/>
</dbReference>
<keyword evidence="1" id="KW-1133">Transmembrane helix</keyword>
<evidence type="ECO:0000313" key="2">
    <source>
        <dbReference type="EMBL" id="SEH13668.1"/>
    </source>
</evidence>
<keyword evidence="1" id="KW-0472">Membrane</keyword>
<keyword evidence="1" id="KW-0812">Transmembrane</keyword>
<dbReference type="AlphaFoldDB" id="A0A1H6FU24"/>
<organism evidence="2 3">
    <name type="scientific">Thermoleophilum album</name>
    <dbReference type="NCBI Taxonomy" id="29539"/>
    <lineage>
        <taxon>Bacteria</taxon>
        <taxon>Bacillati</taxon>
        <taxon>Actinomycetota</taxon>
        <taxon>Thermoleophilia</taxon>
        <taxon>Thermoleophilales</taxon>
        <taxon>Thermoleophilaceae</taxon>
        <taxon>Thermoleophilum</taxon>
    </lineage>
</organism>
<accession>A0A1H6FU24</accession>
<proteinExistence type="predicted"/>
<evidence type="ECO:0000313" key="3">
    <source>
        <dbReference type="Proteomes" id="UP000222056"/>
    </source>
</evidence>
<reference evidence="3" key="1">
    <citation type="submission" date="2016-10" db="EMBL/GenBank/DDBJ databases">
        <authorList>
            <person name="Varghese N."/>
            <person name="Submissions S."/>
        </authorList>
    </citation>
    <scope>NUCLEOTIDE SEQUENCE [LARGE SCALE GENOMIC DNA]</scope>
    <source>
        <strain evidence="3">ATCC 35263</strain>
    </source>
</reference>
<dbReference type="RefSeq" id="WP_093117420.1">
    <property type="nucleotide sequence ID" value="NZ_FNWJ01000002.1"/>
</dbReference>
<name>A0A1H6FU24_THEAL</name>
<dbReference type="Proteomes" id="UP000222056">
    <property type="component" value="Unassembled WGS sequence"/>
</dbReference>
<feature type="transmembrane region" description="Helical" evidence="1">
    <location>
        <begin position="113"/>
        <end position="132"/>
    </location>
</feature>
<evidence type="ECO:0000256" key="1">
    <source>
        <dbReference type="SAM" id="Phobius"/>
    </source>
</evidence>
<feature type="transmembrane region" description="Helical" evidence="1">
    <location>
        <begin position="44"/>
        <end position="64"/>
    </location>
</feature>
<protein>
    <submittedName>
        <fullName evidence="2">Uncharacterized protein</fullName>
    </submittedName>
</protein>
<gene>
    <name evidence="2" type="ORF">SAMN02745716_1251</name>
</gene>
<feature type="transmembrane region" description="Helical" evidence="1">
    <location>
        <begin position="12"/>
        <end position="32"/>
    </location>
</feature>
<feature type="transmembrane region" description="Helical" evidence="1">
    <location>
        <begin position="88"/>
        <end position="107"/>
    </location>
</feature>
<dbReference type="STRING" id="29539.SAMN02745716_1251"/>
<keyword evidence="3" id="KW-1185">Reference proteome</keyword>